<name>A0A2K9EHW9_9FIRM</name>
<evidence type="ECO:0000313" key="4">
    <source>
        <dbReference type="EMBL" id="AUG58815.1"/>
    </source>
</evidence>
<dbReference type="OrthoDB" id="9798935at2"/>
<organism evidence="4 6">
    <name type="scientific">Acetivibrio saccincola</name>
    <dbReference type="NCBI Taxonomy" id="1677857"/>
    <lineage>
        <taxon>Bacteria</taxon>
        <taxon>Bacillati</taxon>
        <taxon>Bacillota</taxon>
        <taxon>Clostridia</taxon>
        <taxon>Eubacteriales</taxon>
        <taxon>Oscillospiraceae</taxon>
        <taxon>Acetivibrio</taxon>
    </lineage>
</organism>
<evidence type="ECO:0000313" key="5">
    <source>
        <dbReference type="EMBL" id="PQQ66086.1"/>
    </source>
</evidence>
<protein>
    <submittedName>
        <fullName evidence="4">Cell wall-binding protein YocH</fullName>
    </submittedName>
</protein>
<evidence type="ECO:0000259" key="3">
    <source>
        <dbReference type="PROSITE" id="PS51109"/>
    </source>
</evidence>
<accession>A0A2K9EHW9</accession>
<dbReference type="SMART" id="SM01208">
    <property type="entry name" value="G5"/>
    <property type="match status" value="1"/>
</dbReference>
<proteinExistence type="predicted"/>
<dbReference type="PROSITE" id="PS51109">
    <property type="entry name" value="G5"/>
    <property type="match status" value="1"/>
</dbReference>
<reference evidence="4 6" key="1">
    <citation type="submission" date="2017-12" db="EMBL/GenBank/DDBJ databases">
        <title>Complete genome sequence of Herbivorax saccincola GGR1, a novel Cellulosome-producing hydrolytic bacterium in a thermophilic biogas plant, established by Illumina and Nanopore MinION sequencing.</title>
        <authorList>
            <person name="Pechtl A."/>
            <person name="Ruckert C."/>
            <person name="Koeck D.E."/>
            <person name="Maus I."/>
            <person name="Winkler A."/>
            <person name="Kalinowski J."/>
            <person name="Puhler A."/>
            <person name="Schwarz W.W."/>
            <person name="Zverlov V.V."/>
            <person name="Schluter A."/>
            <person name="Liebl W."/>
        </authorList>
    </citation>
    <scope>NUCLEOTIDE SEQUENCE [LARGE SCALE GENOMIC DNA]</scope>
    <source>
        <strain evidence="4">GGR1</strain>
        <strain evidence="6">SR1</strain>
    </source>
</reference>
<dbReference type="Pfam" id="PF06725">
    <property type="entry name" value="3D"/>
    <property type="match status" value="1"/>
</dbReference>
<dbReference type="PANTHER" id="PTHR39160:SF4">
    <property type="entry name" value="RESUSCITATION-PROMOTING FACTOR RPFB"/>
    <property type="match status" value="1"/>
</dbReference>
<dbReference type="SUPFAM" id="SSF50685">
    <property type="entry name" value="Barwin-like endoglucanases"/>
    <property type="match status" value="1"/>
</dbReference>
<dbReference type="Proteomes" id="UP000239720">
    <property type="component" value="Unassembled WGS sequence"/>
</dbReference>
<feature type="domain" description="G5" evidence="3">
    <location>
        <begin position="154"/>
        <end position="234"/>
    </location>
</feature>
<dbReference type="Proteomes" id="UP000233534">
    <property type="component" value="Chromosome"/>
</dbReference>
<dbReference type="EMBL" id="CP025197">
    <property type="protein sequence ID" value="AUG58815.1"/>
    <property type="molecule type" value="Genomic_DNA"/>
</dbReference>
<dbReference type="InterPro" id="IPR011098">
    <property type="entry name" value="G5_dom"/>
</dbReference>
<dbReference type="PANTHER" id="PTHR39160">
    <property type="entry name" value="CELL WALL-BINDING PROTEIN YOCH"/>
    <property type="match status" value="1"/>
</dbReference>
<evidence type="ECO:0000256" key="1">
    <source>
        <dbReference type="ARBA" id="ARBA00022729"/>
    </source>
</evidence>
<keyword evidence="1" id="KW-0732">Signal</keyword>
<sequence length="353" mass="39251">MSPLLGKSIRRYISLKALAVMIVAFIVSMSAVVGTCLYLSKDVVINADGDVIVVRTMKSTVGEILNQSGLEIGEHDYISLPLETKLQKKNTNIINIKRAVPLIVEVDGKKITLMTVKDTVGEALKEEPVNLRIGDRIEGANYSQKVKENLEVKVIRVKHKVVTEEETIPYEVIERENGNMEIGEQRVVQEGTEGKIEKVYVVKYEDGKEVYRQLMYEAVVSEPSEKIVEYGTVASYVSSRGDRFRYSKVLEMRATAYTASYECTGKRPGDPGFGITYTGIPVRPGIVAVDPNVIPLGSRLYIEGIGDTPDYGYALAADIGSAVKGDIIDLYKESTEEVKKWGVRKVRVYILRD</sequence>
<dbReference type="KEGG" id="hsc:HVS_14820"/>
<evidence type="ECO:0000313" key="7">
    <source>
        <dbReference type="Proteomes" id="UP000239720"/>
    </source>
</evidence>
<dbReference type="Pfam" id="PF03990">
    <property type="entry name" value="DUF348"/>
    <property type="match status" value="2"/>
</dbReference>
<gene>
    <name evidence="4" type="primary">yocH</name>
    <name evidence="5" type="ORF">B9R14_04435</name>
    <name evidence="4" type="ORF">HVS_14820</name>
</gene>
<reference evidence="5 7" key="2">
    <citation type="journal article" date="2018" name="Syst. Appl. Microbiol.">
        <title>Characterization and high-quality draft genome sequence of Herbivorax saccincola A7, an anaerobic, alkaliphilic, thermophilic, cellulolytic, and xylanolytic bacterium.</title>
        <authorList>
            <person name="Aikawa S."/>
            <person name="Baramee S."/>
            <person name="Sermsathanaswadi J."/>
            <person name="Thianheng P."/>
            <person name="Tachaapaikoon C."/>
            <person name="Shikata A."/>
            <person name="Waeonukul R."/>
            <person name="Pason P."/>
            <person name="Ratanakhanokchai K."/>
            <person name="Kosugi A."/>
        </authorList>
    </citation>
    <scope>NUCLEOTIDE SEQUENCE [LARGE SCALE GENOMIC DNA]</scope>
    <source>
        <strain evidence="5 7">A7</strain>
    </source>
</reference>
<dbReference type="InterPro" id="IPR010611">
    <property type="entry name" value="3D_dom"/>
</dbReference>
<dbReference type="GO" id="GO:0004553">
    <property type="term" value="F:hydrolase activity, hydrolyzing O-glycosyl compounds"/>
    <property type="evidence" value="ECO:0007669"/>
    <property type="project" value="InterPro"/>
</dbReference>
<dbReference type="CDD" id="cd22786">
    <property type="entry name" value="DPBB_YuiC-like"/>
    <property type="match status" value="1"/>
</dbReference>
<feature type="transmembrane region" description="Helical" evidence="2">
    <location>
        <begin position="12"/>
        <end position="33"/>
    </location>
</feature>
<evidence type="ECO:0000256" key="2">
    <source>
        <dbReference type="SAM" id="Phobius"/>
    </source>
</evidence>
<dbReference type="Gene3D" id="2.20.230.10">
    <property type="entry name" value="Resuscitation-promoting factor rpfb"/>
    <property type="match status" value="1"/>
</dbReference>
<dbReference type="InterPro" id="IPR051933">
    <property type="entry name" value="Resuscitation_pf_RpfB"/>
</dbReference>
<dbReference type="AlphaFoldDB" id="A0A2K9EHW9"/>
<dbReference type="GO" id="GO:0019867">
    <property type="term" value="C:outer membrane"/>
    <property type="evidence" value="ECO:0007669"/>
    <property type="project" value="InterPro"/>
</dbReference>
<keyword evidence="2" id="KW-1133">Transmembrane helix</keyword>
<keyword evidence="2" id="KW-0472">Membrane</keyword>
<keyword evidence="2" id="KW-0812">Transmembrane</keyword>
<dbReference type="Pfam" id="PF07501">
    <property type="entry name" value="G5"/>
    <property type="match status" value="1"/>
</dbReference>
<dbReference type="InterPro" id="IPR036908">
    <property type="entry name" value="RlpA-like_sf"/>
</dbReference>
<dbReference type="EMBL" id="NEMB01000003">
    <property type="protein sequence ID" value="PQQ66086.1"/>
    <property type="molecule type" value="Genomic_DNA"/>
</dbReference>
<dbReference type="InterPro" id="IPR007137">
    <property type="entry name" value="DUF348"/>
</dbReference>
<dbReference type="RefSeq" id="WP_101303501.1">
    <property type="nucleotide sequence ID" value="NZ_CP025197.1"/>
</dbReference>
<dbReference type="Gene3D" id="2.40.40.10">
    <property type="entry name" value="RlpA-like domain"/>
    <property type="match status" value="1"/>
</dbReference>
<keyword evidence="6" id="KW-1185">Reference proteome</keyword>
<dbReference type="GO" id="GO:0009254">
    <property type="term" value="P:peptidoglycan turnover"/>
    <property type="evidence" value="ECO:0007669"/>
    <property type="project" value="InterPro"/>
</dbReference>
<evidence type="ECO:0000313" key="6">
    <source>
        <dbReference type="Proteomes" id="UP000233534"/>
    </source>
</evidence>